<evidence type="ECO:0000313" key="8">
    <source>
        <dbReference type="Proteomes" id="UP001554567"/>
    </source>
</evidence>
<evidence type="ECO:0000313" key="7">
    <source>
        <dbReference type="EMBL" id="MEW5287837.1"/>
    </source>
</evidence>
<keyword evidence="3" id="KW-0998">Cell outer membrane</keyword>
<dbReference type="EMBL" id="JBFKZN010000001">
    <property type="protein sequence ID" value="MEW5287837.1"/>
    <property type="molecule type" value="Genomic_DNA"/>
</dbReference>
<dbReference type="InterPro" id="IPR005565">
    <property type="entry name" value="Hemolysn_activator_HlyB_C"/>
</dbReference>
<name>A0ABV3MWB3_9GAMM</name>
<feature type="domain" description="Polypeptide-transport-associated ShlB-type" evidence="5">
    <location>
        <begin position="56"/>
        <end position="130"/>
    </location>
</feature>
<keyword evidence="8" id="KW-1185">Reference proteome</keyword>
<protein>
    <submittedName>
        <fullName evidence="7">ShlB/FhaC/HecB family hemolysin secretion/activation protein</fullName>
    </submittedName>
</protein>
<dbReference type="Gene3D" id="3.10.20.310">
    <property type="entry name" value="membrane protein fhac"/>
    <property type="match status" value="1"/>
</dbReference>
<comment type="caution">
    <text evidence="7">The sequence shown here is derived from an EMBL/GenBank/DDBJ whole genome shotgun (WGS) entry which is preliminary data.</text>
</comment>
<dbReference type="InterPro" id="IPR035251">
    <property type="entry name" value="ShlB_POTRA"/>
</dbReference>
<gene>
    <name evidence="7" type="ORF">ABW286_01285</name>
</gene>
<reference evidence="7 8" key="1">
    <citation type="submission" date="2024-07" db="EMBL/GenBank/DDBJ databases">
        <authorList>
            <person name="Dulla G.F.J."/>
            <person name="Delorm J.G."/>
        </authorList>
    </citation>
    <scope>NUCLEOTIDE SEQUENCE [LARGE SCALE GENOMIC DNA]</scope>
    <source>
        <strain evidence="7 8">JGD 233</strain>
    </source>
</reference>
<sequence length="539" mass="60294">MPQLTTSVDPSITQQQRQQVLESQLNPSAKDVRFSLPPALIDGKIKFPAEESCYLIKAVLLEGAEELPGSLRLKSYAHQAIGHCLGGQGINLLMKGLQNSIVAKGYITTRVVAPQQNLKSGLLKLKLLPGNINKVRLSENSDSYIQLYTLFPPRSGDLLFVRDIEQGLENLQRLPGTQASMKIIPAEQLGESDIEVSWKQKKIWRLGLSVDDAGSKSTGRYQGGMTVSLDNPFSLGDLIYISGSHDLHDTGKKQSKNITGHYSVPFGYWMFGVTAYDYRYLQTISGRYQDFSYSGEIKNLNAQISRVIHRGRSHKTSFSYELIARESHNYLEDTELNWQRRRTTAWRLGLNHRQFIDRAVLDTSLSYQQGTRWFGALPAPEESAGTATALSKTGIVNVQLNVPFALSTQQFRYNARYFQQFSKTPLTSPEQLSIGNRWTVRGFDGERTLIASRGWFLRNDIAWRTPVPGQELYLGLDYGKVSGYGSQYLTGTHLAGSQLGIRGNAFNVGYDMFAAVPLSKPDAFETSKLTLGFSVSWNY</sequence>
<keyword evidence="2" id="KW-0812">Transmembrane</keyword>
<dbReference type="Proteomes" id="UP001554567">
    <property type="component" value="Unassembled WGS sequence"/>
</dbReference>
<dbReference type="Pfam" id="PF03865">
    <property type="entry name" value="ShlB"/>
    <property type="match status" value="1"/>
</dbReference>
<dbReference type="InterPro" id="IPR051544">
    <property type="entry name" value="TPS_OM_transporter"/>
</dbReference>
<dbReference type="Pfam" id="PF08479">
    <property type="entry name" value="POTRA_2"/>
    <property type="match status" value="1"/>
</dbReference>
<keyword evidence="1" id="KW-1134">Transmembrane beta strand</keyword>
<keyword evidence="1" id="KW-0472">Membrane</keyword>
<proteinExistence type="predicted"/>
<dbReference type="Pfam" id="PF17287">
    <property type="entry name" value="POTRA_3"/>
    <property type="match status" value="1"/>
</dbReference>
<feature type="domain" description="ShlB POTRA" evidence="6">
    <location>
        <begin position="132"/>
        <end position="185"/>
    </location>
</feature>
<dbReference type="PANTHER" id="PTHR34597:SF3">
    <property type="entry name" value="OUTER MEMBRANE TRANSPORTER CDIB"/>
    <property type="match status" value="1"/>
</dbReference>
<organism evidence="7 8">
    <name type="scientific">Erwinia papayae</name>
    <dbReference type="NCBI Taxonomy" id="206499"/>
    <lineage>
        <taxon>Bacteria</taxon>
        <taxon>Pseudomonadati</taxon>
        <taxon>Pseudomonadota</taxon>
        <taxon>Gammaproteobacteria</taxon>
        <taxon>Enterobacterales</taxon>
        <taxon>Erwiniaceae</taxon>
        <taxon>Erwinia</taxon>
    </lineage>
</organism>
<evidence type="ECO:0000256" key="1">
    <source>
        <dbReference type="ARBA" id="ARBA00022452"/>
    </source>
</evidence>
<dbReference type="Gene3D" id="2.40.160.50">
    <property type="entry name" value="membrane protein fhac: a member of the omp85/tpsb transporter family"/>
    <property type="match status" value="1"/>
</dbReference>
<dbReference type="RefSeq" id="WP_367166472.1">
    <property type="nucleotide sequence ID" value="NZ_JBFKZN010000001.1"/>
</dbReference>
<dbReference type="InterPro" id="IPR013686">
    <property type="entry name" value="Polypept-transport_assoc_ShlB"/>
</dbReference>
<feature type="domain" description="Haemolysin activator HlyB C-terminal" evidence="4">
    <location>
        <begin position="190"/>
        <end position="503"/>
    </location>
</feature>
<evidence type="ECO:0000259" key="4">
    <source>
        <dbReference type="Pfam" id="PF03865"/>
    </source>
</evidence>
<dbReference type="PIRSF" id="PIRSF029745">
    <property type="entry name" value="FhaC"/>
    <property type="match status" value="1"/>
</dbReference>
<evidence type="ECO:0000256" key="2">
    <source>
        <dbReference type="ARBA" id="ARBA00022692"/>
    </source>
</evidence>
<evidence type="ECO:0000259" key="6">
    <source>
        <dbReference type="Pfam" id="PF17287"/>
    </source>
</evidence>
<dbReference type="PANTHER" id="PTHR34597">
    <property type="entry name" value="SLR1661 PROTEIN"/>
    <property type="match status" value="1"/>
</dbReference>
<evidence type="ECO:0000256" key="3">
    <source>
        <dbReference type="ARBA" id="ARBA00023237"/>
    </source>
</evidence>
<evidence type="ECO:0000259" key="5">
    <source>
        <dbReference type="Pfam" id="PF08479"/>
    </source>
</evidence>
<accession>A0ABV3MWB3</accession>
<dbReference type="InterPro" id="IPR027282">
    <property type="entry name" value="TPS"/>
</dbReference>